<evidence type="ECO:0000313" key="5">
    <source>
        <dbReference type="Proteomes" id="UP001066276"/>
    </source>
</evidence>
<proteinExistence type="predicted"/>
<protein>
    <recommendedName>
        <fullName evidence="6">Zinc finger CCHC domain-containing protein 2</fullName>
    </recommendedName>
</protein>
<evidence type="ECO:0008006" key="6">
    <source>
        <dbReference type="Google" id="ProtNLM"/>
    </source>
</evidence>
<dbReference type="Pfam" id="PF25479">
    <property type="entry name" value="Vts1"/>
    <property type="match status" value="1"/>
</dbReference>
<reference evidence="4" key="1">
    <citation type="journal article" date="2022" name="bioRxiv">
        <title>Sequencing and chromosome-scale assembly of the giantPleurodeles waltlgenome.</title>
        <authorList>
            <person name="Brown T."/>
            <person name="Elewa A."/>
            <person name="Iarovenko S."/>
            <person name="Subramanian E."/>
            <person name="Araus A.J."/>
            <person name="Petzold A."/>
            <person name="Susuki M."/>
            <person name="Suzuki K.-i.T."/>
            <person name="Hayashi T."/>
            <person name="Toyoda A."/>
            <person name="Oliveira C."/>
            <person name="Osipova E."/>
            <person name="Leigh N.D."/>
            <person name="Simon A."/>
            <person name="Yun M.H."/>
        </authorList>
    </citation>
    <scope>NUCLEOTIDE SEQUENCE</scope>
    <source>
        <strain evidence="4">20211129_DDA</strain>
        <tissue evidence="4">Liver</tissue>
    </source>
</reference>
<feature type="compositionally biased region" description="Polar residues" evidence="1">
    <location>
        <begin position="205"/>
        <end position="220"/>
    </location>
</feature>
<dbReference type="InterPro" id="IPR042793">
    <property type="entry name" value="ZCCHC2"/>
</dbReference>
<feature type="domain" description="SMAUG/ZCCHC2-like PHAT" evidence="3">
    <location>
        <begin position="80"/>
        <end position="188"/>
    </location>
</feature>
<feature type="region of interest" description="Disordered" evidence="1">
    <location>
        <begin position="189"/>
        <end position="220"/>
    </location>
</feature>
<dbReference type="Proteomes" id="UP001066276">
    <property type="component" value="Chromosome 2_1"/>
</dbReference>
<evidence type="ECO:0000259" key="3">
    <source>
        <dbReference type="Pfam" id="PF26034"/>
    </source>
</evidence>
<dbReference type="InterPro" id="IPR057327">
    <property type="entry name" value="Vts1_dom"/>
</dbReference>
<feature type="compositionally biased region" description="Basic residues" evidence="1">
    <location>
        <begin position="1"/>
        <end position="13"/>
    </location>
</feature>
<keyword evidence="5" id="KW-1185">Reference proteome</keyword>
<feature type="compositionally biased region" description="Pro residues" evidence="1">
    <location>
        <begin position="192"/>
        <end position="202"/>
    </location>
</feature>
<evidence type="ECO:0000313" key="4">
    <source>
        <dbReference type="EMBL" id="KAJ1202535.1"/>
    </source>
</evidence>
<accession>A0AAV7VLM2</accession>
<feature type="domain" description="RNA-binding protein vts1-like alpha-helical" evidence="2">
    <location>
        <begin position="31"/>
        <end position="75"/>
    </location>
</feature>
<dbReference type="AlphaFoldDB" id="A0AAV7VLM2"/>
<sequence>MLKMKLPQRKSQQHRQQEAAAGPGEALLRRESVYEWFGLSLGPARRLEFACGLLGLCNPLELRFLGACLEDLARRDCHYLREPEARANSLPPGGEGPQPRDPQAELREPAARARLIVHLALLGSENREAAARLFRFLPAPTPGLPAHDATPQEREELLLLYTMASLHPAFSFHQRHTLRARLEQLRAALEPAPSPPHTPSPPTEVSDTSTTVHTESPSAG</sequence>
<gene>
    <name evidence="4" type="ORF">NDU88_006333</name>
</gene>
<organism evidence="4 5">
    <name type="scientific">Pleurodeles waltl</name>
    <name type="common">Iberian ribbed newt</name>
    <dbReference type="NCBI Taxonomy" id="8319"/>
    <lineage>
        <taxon>Eukaryota</taxon>
        <taxon>Metazoa</taxon>
        <taxon>Chordata</taxon>
        <taxon>Craniata</taxon>
        <taxon>Vertebrata</taxon>
        <taxon>Euteleostomi</taxon>
        <taxon>Amphibia</taxon>
        <taxon>Batrachia</taxon>
        <taxon>Caudata</taxon>
        <taxon>Salamandroidea</taxon>
        <taxon>Salamandridae</taxon>
        <taxon>Pleurodelinae</taxon>
        <taxon>Pleurodeles</taxon>
    </lineage>
</organism>
<name>A0AAV7VLM2_PLEWA</name>
<dbReference type="Pfam" id="PF26034">
    <property type="entry name" value="PHAT_SMAUG"/>
    <property type="match status" value="1"/>
</dbReference>
<feature type="region of interest" description="Disordered" evidence="1">
    <location>
        <begin position="85"/>
        <end position="105"/>
    </location>
</feature>
<dbReference type="EMBL" id="JANPWB010000003">
    <property type="protein sequence ID" value="KAJ1202535.1"/>
    <property type="molecule type" value="Genomic_DNA"/>
</dbReference>
<evidence type="ECO:0000256" key="1">
    <source>
        <dbReference type="SAM" id="MobiDB-lite"/>
    </source>
</evidence>
<dbReference type="PANTHER" id="PTHR46939:SF1">
    <property type="entry name" value="ZINC FINGER CCHC DOMAIN-CONTAINING PROTEIN 2"/>
    <property type="match status" value="1"/>
</dbReference>
<dbReference type="InterPro" id="IPR058599">
    <property type="entry name" value="PHAT_Smg/ZCCHC2-like"/>
</dbReference>
<evidence type="ECO:0000259" key="2">
    <source>
        <dbReference type="Pfam" id="PF25479"/>
    </source>
</evidence>
<dbReference type="PANTHER" id="PTHR46939">
    <property type="entry name" value="ZINC FINGER CCHC DOMAIN-CONTAINING PROTEIN 2"/>
    <property type="match status" value="1"/>
</dbReference>
<comment type="caution">
    <text evidence="4">The sequence shown here is derived from an EMBL/GenBank/DDBJ whole genome shotgun (WGS) entry which is preliminary data.</text>
</comment>
<feature type="region of interest" description="Disordered" evidence="1">
    <location>
        <begin position="1"/>
        <end position="24"/>
    </location>
</feature>